<sequence>MPLKMPITPVRNLGEQAYESIRESIISLELLPGQIVQENELAISLGISRTPVRDAFHLLISEQLIEVLPQRTKKIASISVSKVLESNIVRLSLESTAFQLAAKQWGMSEDYIKVDLQLEKLLDEQKEAAQLQNTALFLRLDEWFHKQIMLLAGNQTLFEVVHQMRGHLNRFRFLAMKELVLTKGLVREHEEIFACLRSRDERGVVQLLETHLGRVKEEIPSLREKFASYFQD</sequence>
<dbReference type="InterPro" id="IPR036388">
    <property type="entry name" value="WH-like_DNA-bd_sf"/>
</dbReference>
<dbReference type="SMART" id="SM00895">
    <property type="entry name" value="FCD"/>
    <property type="match status" value="1"/>
</dbReference>
<dbReference type="SMART" id="SM00345">
    <property type="entry name" value="HTH_GNTR"/>
    <property type="match status" value="1"/>
</dbReference>
<evidence type="ECO:0000259" key="4">
    <source>
        <dbReference type="PROSITE" id="PS50949"/>
    </source>
</evidence>
<dbReference type="PANTHER" id="PTHR43537">
    <property type="entry name" value="TRANSCRIPTIONAL REGULATOR, GNTR FAMILY"/>
    <property type="match status" value="1"/>
</dbReference>
<evidence type="ECO:0000256" key="1">
    <source>
        <dbReference type="ARBA" id="ARBA00023015"/>
    </source>
</evidence>
<dbReference type="CDD" id="cd07377">
    <property type="entry name" value="WHTH_GntR"/>
    <property type="match status" value="1"/>
</dbReference>
<dbReference type="SUPFAM" id="SSF48008">
    <property type="entry name" value="GntR ligand-binding domain-like"/>
    <property type="match status" value="1"/>
</dbReference>
<keyword evidence="6" id="KW-1185">Reference proteome</keyword>
<dbReference type="GO" id="GO:0003700">
    <property type="term" value="F:DNA-binding transcription factor activity"/>
    <property type="evidence" value="ECO:0007669"/>
    <property type="project" value="InterPro"/>
</dbReference>
<evidence type="ECO:0000313" key="5">
    <source>
        <dbReference type="EMBL" id="GGD60705.1"/>
    </source>
</evidence>
<dbReference type="EMBL" id="BMHP01000001">
    <property type="protein sequence ID" value="GGD60705.1"/>
    <property type="molecule type" value="Genomic_DNA"/>
</dbReference>
<dbReference type="SUPFAM" id="SSF46785">
    <property type="entry name" value="Winged helix' DNA-binding domain"/>
    <property type="match status" value="1"/>
</dbReference>
<accession>A0A916YTL7</accession>
<keyword evidence="1" id="KW-0805">Transcription regulation</keyword>
<protein>
    <submittedName>
        <fullName evidence="5">GntR family transcriptional regulator</fullName>
    </submittedName>
</protein>
<dbReference type="PROSITE" id="PS50949">
    <property type="entry name" value="HTH_GNTR"/>
    <property type="match status" value="1"/>
</dbReference>
<dbReference type="Proteomes" id="UP000612456">
    <property type="component" value="Unassembled WGS sequence"/>
</dbReference>
<dbReference type="PANTHER" id="PTHR43537:SF45">
    <property type="entry name" value="GNTR FAMILY REGULATORY PROTEIN"/>
    <property type="match status" value="1"/>
</dbReference>
<reference evidence="5" key="2">
    <citation type="submission" date="2020-09" db="EMBL/GenBank/DDBJ databases">
        <authorList>
            <person name="Sun Q."/>
            <person name="Zhou Y."/>
        </authorList>
    </citation>
    <scope>NUCLEOTIDE SEQUENCE</scope>
    <source>
        <strain evidence="5">CGMCC 1.15178</strain>
    </source>
</reference>
<dbReference type="InterPro" id="IPR008920">
    <property type="entry name" value="TF_FadR/GntR_C"/>
</dbReference>
<keyword evidence="2" id="KW-0238">DNA-binding</keyword>
<evidence type="ECO:0000256" key="2">
    <source>
        <dbReference type="ARBA" id="ARBA00023125"/>
    </source>
</evidence>
<comment type="caution">
    <text evidence="5">The sequence shown here is derived from an EMBL/GenBank/DDBJ whole genome shotgun (WGS) entry which is preliminary data.</text>
</comment>
<organism evidence="5 6">
    <name type="scientific">Paenibacillus nasutitermitis</name>
    <dbReference type="NCBI Taxonomy" id="1652958"/>
    <lineage>
        <taxon>Bacteria</taxon>
        <taxon>Bacillati</taxon>
        <taxon>Bacillota</taxon>
        <taxon>Bacilli</taxon>
        <taxon>Bacillales</taxon>
        <taxon>Paenibacillaceae</taxon>
        <taxon>Paenibacillus</taxon>
    </lineage>
</organism>
<dbReference type="RefSeq" id="WP_188991116.1">
    <property type="nucleotide sequence ID" value="NZ_BMHP01000001.1"/>
</dbReference>
<reference evidence="5" key="1">
    <citation type="journal article" date="2014" name="Int. J. Syst. Evol. Microbiol.">
        <title>Complete genome sequence of Corynebacterium casei LMG S-19264T (=DSM 44701T), isolated from a smear-ripened cheese.</title>
        <authorList>
            <consortium name="US DOE Joint Genome Institute (JGI-PGF)"/>
            <person name="Walter F."/>
            <person name="Albersmeier A."/>
            <person name="Kalinowski J."/>
            <person name="Ruckert C."/>
        </authorList>
    </citation>
    <scope>NUCLEOTIDE SEQUENCE</scope>
    <source>
        <strain evidence="5">CGMCC 1.15178</strain>
    </source>
</reference>
<evidence type="ECO:0000256" key="3">
    <source>
        <dbReference type="ARBA" id="ARBA00023163"/>
    </source>
</evidence>
<dbReference type="InterPro" id="IPR011711">
    <property type="entry name" value="GntR_C"/>
</dbReference>
<dbReference type="Pfam" id="PF07729">
    <property type="entry name" value="FCD"/>
    <property type="match status" value="1"/>
</dbReference>
<dbReference type="InterPro" id="IPR000524">
    <property type="entry name" value="Tscrpt_reg_HTH_GntR"/>
</dbReference>
<gene>
    <name evidence="5" type="ORF">GCM10010911_18190</name>
</gene>
<dbReference type="Gene3D" id="1.20.120.530">
    <property type="entry name" value="GntR ligand-binding domain-like"/>
    <property type="match status" value="1"/>
</dbReference>
<name>A0A916YTL7_9BACL</name>
<dbReference type="InterPro" id="IPR036390">
    <property type="entry name" value="WH_DNA-bd_sf"/>
</dbReference>
<dbReference type="AlphaFoldDB" id="A0A916YTL7"/>
<dbReference type="Pfam" id="PF00392">
    <property type="entry name" value="GntR"/>
    <property type="match status" value="1"/>
</dbReference>
<feature type="domain" description="HTH gntR-type" evidence="4">
    <location>
        <begin position="11"/>
        <end position="78"/>
    </location>
</feature>
<keyword evidence="3" id="KW-0804">Transcription</keyword>
<dbReference type="GO" id="GO:0003677">
    <property type="term" value="F:DNA binding"/>
    <property type="evidence" value="ECO:0007669"/>
    <property type="project" value="UniProtKB-KW"/>
</dbReference>
<proteinExistence type="predicted"/>
<evidence type="ECO:0000313" key="6">
    <source>
        <dbReference type="Proteomes" id="UP000612456"/>
    </source>
</evidence>
<dbReference type="Gene3D" id="1.10.10.10">
    <property type="entry name" value="Winged helix-like DNA-binding domain superfamily/Winged helix DNA-binding domain"/>
    <property type="match status" value="1"/>
</dbReference>